<feature type="transmembrane region" description="Helical" evidence="7">
    <location>
        <begin position="132"/>
        <end position="152"/>
    </location>
</feature>
<evidence type="ECO:0000313" key="10">
    <source>
        <dbReference type="EMBL" id="MFL9922888.1"/>
    </source>
</evidence>
<evidence type="ECO:0000313" key="11">
    <source>
        <dbReference type="Proteomes" id="UP001629246"/>
    </source>
</evidence>
<dbReference type="PANTHER" id="PTHR30193:SF37">
    <property type="entry name" value="INNER MEMBRANE ABC TRANSPORTER PERMEASE PROTEIN YCJO"/>
    <property type="match status" value="1"/>
</dbReference>
<keyword evidence="2 7" id="KW-0813">Transport</keyword>
<feature type="transmembrane region" description="Helical" evidence="7">
    <location>
        <begin position="226"/>
        <end position="248"/>
    </location>
</feature>
<dbReference type="CDD" id="cd06261">
    <property type="entry name" value="TM_PBP2"/>
    <property type="match status" value="1"/>
</dbReference>
<keyword evidence="4 7" id="KW-0812">Transmembrane</keyword>
<keyword evidence="5 7" id="KW-1133">Transmembrane helix</keyword>
<dbReference type="Proteomes" id="UP001629246">
    <property type="component" value="Unassembled WGS sequence"/>
</dbReference>
<feature type="region of interest" description="Disordered" evidence="8">
    <location>
        <begin position="1"/>
        <end position="23"/>
    </location>
</feature>
<feature type="transmembrane region" description="Helical" evidence="7">
    <location>
        <begin position="35"/>
        <end position="57"/>
    </location>
</feature>
<dbReference type="EMBL" id="JAQQFM010000001">
    <property type="protein sequence ID" value="MFL9922888.1"/>
    <property type="molecule type" value="Genomic_DNA"/>
</dbReference>
<reference evidence="10 11" key="1">
    <citation type="journal article" date="2024" name="Chem. Sci.">
        <title>Discovery of megapolipeptins by genome mining of a Burkholderiales bacteria collection.</title>
        <authorList>
            <person name="Paulo B.S."/>
            <person name="Recchia M.J.J."/>
            <person name="Lee S."/>
            <person name="Fergusson C.H."/>
            <person name="Romanowski S.B."/>
            <person name="Hernandez A."/>
            <person name="Krull N."/>
            <person name="Liu D.Y."/>
            <person name="Cavanagh H."/>
            <person name="Bos A."/>
            <person name="Gray C.A."/>
            <person name="Murphy B.T."/>
            <person name="Linington R.G."/>
            <person name="Eustaquio A.S."/>
        </authorList>
    </citation>
    <scope>NUCLEOTIDE SEQUENCE [LARGE SCALE GENOMIC DNA]</scope>
    <source>
        <strain evidence="10 11">RL21-008-BIB-A</strain>
    </source>
</reference>
<evidence type="ECO:0000256" key="8">
    <source>
        <dbReference type="SAM" id="MobiDB-lite"/>
    </source>
</evidence>
<comment type="subcellular location">
    <subcellularLocation>
        <location evidence="1 7">Cell membrane</location>
        <topology evidence="1 7">Multi-pass membrane protein</topology>
    </subcellularLocation>
</comment>
<keyword evidence="6 7" id="KW-0472">Membrane</keyword>
<sequence length="318" mass="35331">MNQATTHAHSAANTNNAATPQAPRVNRAERRLHNLFGWCLLAPSLILLTLFAFYPMLATLWASFHSRGTARRPSVFNGIENYRDLLSDPTFWQVAGNNLLYAGVTVPVSIALALSMALWANARIGGRGLVRTAFFTPTMLPMIAAANLWLFFYTPGLGLLDHFTALFGIGPTNWLGQPGTALWSVMAVTIWKESGFFMIFYLAALQAIPPDLREAARIEGAGRWAYTRRVVLPLLMPTTLFVLINALINSVRLIDHLFILTKGGPDNASKLILYWIWEMAFAYLDQAGAAVMTVLVLVALGLVAALQFMFFDRRIHYR</sequence>
<evidence type="ECO:0000256" key="7">
    <source>
        <dbReference type="RuleBase" id="RU363032"/>
    </source>
</evidence>
<evidence type="ECO:0000256" key="5">
    <source>
        <dbReference type="ARBA" id="ARBA00022989"/>
    </source>
</evidence>
<dbReference type="RefSeq" id="WP_408153989.1">
    <property type="nucleotide sequence ID" value="NZ_JAQQFM010000001.1"/>
</dbReference>
<keyword evidence="3" id="KW-1003">Cell membrane</keyword>
<feature type="transmembrane region" description="Helical" evidence="7">
    <location>
        <begin position="287"/>
        <end position="311"/>
    </location>
</feature>
<keyword evidence="11" id="KW-1185">Reference proteome</keyword>
<comment type="similarity">
    <text evidence="7">Belongs to the binding-protein-dependent transport system permease family.</text>
</comment>
<dbReference type="InterPro" id="IPR035906">
    <property type="entry name" value="MetI-like_sf"/>
</dbReference>
<evidence type="ECO:0000256" key="3">
    <source>
        <dbReference type="ARBA" id="ARBA00022475"/>
    </source>
</evidence>
<gene>
    <name evidence="10" type="ORF">PQR62_01330</name>
</gene>
<dbReference type="Gene3D" id="1.10.3720.10">
    <property type="entry name" value="MetI-like"/>
    <property type="match status" value="1"/>
</dbReference>
<dbReference type="SUPFAM" id="SSF161098">
    <property type="entry name" value="MetI-like"/>
    <property type="match status" value="1"/>
</dbReference>
<evidence type="ECO:0000256" key="4">
    <source>
        <dbReference type="ARBA" id="ARBA00022692"/>
    </source>
</evidence>
<proteinExistence type="inferred from homology"/>
<feature type="transmembrane region" description="Helical" evidence="7">
    <location>
        <begin position="99"/>
        <end position="120"/>
    </location>
</feature>
<evidence type="ECO:0000256" key="1">
    <source>
        <dbReference type="ARBA" id="ARBA00004651"/>
    </source>
</evidence>
<dbReference type="PROSITE" id="PS50928">
    <property type="entry name" value="ABC_TM1"/>
    <property type="match status" value="1"/>
</dbReference>
<dbReference type="InterPro" id="IPR051393">
    <property type="entry name" value="ABC_transporter_permease"/>
</dbReference>
<dbReference type="PANTHER" id="PTHR30193">
    <property type="entry name" value="ABC TRANSPORTER PERMEASE PROTEIN"/>
    <property type="match status" value="1"/>
</dbReference>
<name>A0ABW9A577_9BURK</name>
<organism evidence="10 11">
    <name type="scientific">Herbaspirillum lusitanum</name>
    <dbReference type="NCBI Taxonomy" id="213312"/>
    <lineage>
        <taxon>Bacteria</taxon>
        <taxon>Pseudomonadati</taxon>
        <taxon>Pseudomonadota</taxon>
        <taxon>Betaproteobacteria</taxon>
        <taxon>Burkholderiales</taxon>
        <taxon>Oxalobacteraceae</taxon>
        <taxon>Herbaspirillum</taxon>
    </lineage>
</organism>
<protein>
    <submittedName>
        <fullName evidence="10">Sugar ABC transporter permease</fullName>
    </submittedName>
</protein>
<evidence type="ECO:0000256" key="2">
    <source>
        <dbReference type="ARBA" id="ARBA00022448"/>
    </source>
</evidence>
<feature type="domain" description="ABC transmembrane type-1" evidence="9">
    <location>
        <begin position="95"/>
        <end position="304"/>
    </location>
</feature>
<evidence type="ECO:0000259" key="9">
    <source>
        <dbReference type="PROSITE" id="PS50928"/>
    </source>
</evidence>
<dbReference type="InterPro" id="IPR000515">
    <property type="entry name" value="MetI-like"/>
</dbReference>
<feature type="transmembrane region" description="Helical" evidence="7">
    <location>
        <begin position="181"/>
        <end position="205"/>
    </location>
</feature>
<accession>A0ABW9A577</accession>
<dbReference type="Pfam" id="PF00528">
    <property type="entry name" value="BPD_transp_1"/>
    <property type="match status" value="1"/>
</dbReference>
<evidence type="ECO:0000256" key="6">
    <source>
        <dbReference type="ARBA" id="ARBA00023136"/>
    </source>
</evidence>
<comment type="caution">
    <text evidence="10">The sequence shown here is derived from an EMBL/GenBank/DDBJ whole genome shotgun (WGS) entry which is preliminary data.</text>
</comment>